<gene>
    <name evidence="2" type="ORF">MRATA1EN1_LOCUS29036</name>
</gene>
<dbReference type="Proteomes" id="UP001176941">
    <property type="component" value="Chromosome X"/>
</dbReference>
<feature type="compositionally biased region" description="Polar residues" evidence="1">
    <location>
        <begin position="134"/>
        <end position="143"/>
    </location>
</feature>
<feature type="region of interest" description="Disordered" evidence="1">
    <location>
        <begin position="125"/>
        <end position="205"/>
    </location>
</feature>
<organism evidence="2 3">
    <name type="scientific">Rangifer tarandus platyrhynchus</name>
    <name type="common">Svalbard reindeer</name>
    <dbReference type="NCBI Taxonomy" id="3082113"/>
    <lineage>
        <taxon>Eukaryota</taxon>
        <taxon>Metazoa</taxon>
        <taxon>Chordata</taxon>
        <taxon>Craniata</taxon>
        <taxon>Vertebrata</taxon>
        <taxon>Euteleostomi</taxon>
        <taxon>Mammalia</taxon>
        <taxon>Eutheria</taxon>
        <taxon>Laurasiatheria</taxon>
        <taxon>Artiodactyla</taxon>
        <taxon>Ruminantia</taxon>
        <taxon>Pecora</taxon>
        <taxon>Cervidae</taxon>
        <taxon>Odocoileinae</taxon>
        <taxon>Rangifer</taxon>
    </lineage>
</organism>
<name>A0ABN9A823_RANTA</name>
<dbReference type="EMBL" id="OX460343">
    <property type="protein sequence ID" value="CAI9180074.1"/>
    <property type="molecule type" value="Genomic_DNA"/>
</dbReference>
<protein>
    <submittedName>
        <fullName evidence="2">Uncharacterized protein</fullName>
    </submittedName>
</protein>
<reference evidence="2" key="1">
    <citation type="submission" date="2023-04" db="EMBL/GenBank/DDBJ databases">
        <authorList>
            <consortium name="ELIXIR-Norway"/>
        </authorList>
    </citation>
    <scope>NUCLEOTIDE SEQUENCE [LARGE SCALE GENOMIC DNA]</scope>
</reference>
<evidence type="ECO:0000313" key="3">
    <source>
        <dbReference type="Proteomes" id="UP001176941"/>
    </source>
</evidence>
<evidence type="ECO:0000256" key="1">
    <source>
        <dbReference type="SAM" id="MobiDB-lite"/>
    </source>
</evidence>
<evidence type="ECO:0000313" key="2">
    <source>
        <dbReference type="EMBL" id="CAI9180074.1"/>
    </source>
</evidence>
<accession>A0ABN9A823</accession>
<keyword evidence="3" id="KW-1185">Reference proteome</keyword>
<proteinExistence type="predicted"/>
<sequence length="245" mass="27028">MPGLRSQGARNQSHVLRLENPSCPWAEGEEIMENDLKDAVFVALAMTEVGAASRGRRVSSQSWERQETDPFLGIHKDRSPANIWLLVPRDPHQRSDLQTCQVANLHFSASGFVVTGYRSNRKLIQSAGRMGRDPSSTRVCTRSSDSRALGRRHLERRPRADWGTQPLNAPGRSSPGARRPGPAPQHSAAVGSAWRRRGGSRSGTDPHLRTHVLLHALCGCLSALPEVAPRDAVRIWHSELLARDP</sequence>